<organism evidence="2">
    <name type="scientific">marine sediment metagenome</name>
    <dbReference type="NCBI Taxonomy" id="412755"/>
    <lineage>
        <taxon>unclassified sequences</taxon>
        <taxon>metagenomes</taxon>
        <taxon>ecological metagenomes</taxon>
    </lineage>
</organism>
<proteinExistence type="predicted"/>
<feature type="non-terminal residue" evidence="2">
    <location>
        <position position="1"/>
    </location>
</feature>
<feature type="region of interest" description="Disordered" evidence="1">
    <location>
        <begin position="1"/>
        <end position="23"/>
    </location>
</feature>
<dbReference type="AlphaFoldDB" id="X1CR48"/>
<reference evidence="2" key="1">
    <citation type="journal article" date="2014" name="Front. Microbiol.">
        <title>High frequency of phylogenetically diverse reductive dehalogenase-homologous genes in deep subseafloor sedimentary metagenomes.</title>
        <authorList>
            <person name="Kawai M."/>
            <person name="Futagami T."/>
            <person name="Toyoda A."/>
            <person name="Takaki Y."/>
            <person name="Nishi S."/>
            <person name="Hori S."/>
            <person name="Arai W."/>
            <person name="Tsubouchi T."/>
            <person name="Morono Y."/>
            <person name="Uchiyama I."/>
            <person name="Ito T."/>
            <person name="Fujiyama A."/>
            <person name="Inagaki F."/>
            <person name="Takami H."/>
        </authorList>
    </citation>
    <scope>NUCLEOTIDE SEQUENCE</scope>
    <source>
        <strain evidence="2">Expedition CK06-06</strain>
    </source>
</reference>
<evidence type="ECO:0000256" key="1">
    <source>
        <dbReference type="SAM" id="MobiDB-lite"/>
    </source>
</evidence>
<evidence type="ECO:0008006" key="3">
    <source>
        <dbReference type="Google" id="ProtNLM"/>
    </source>
</evidence>
<sequence length="179" mass="20138">CTCTTEETESKVEEEKPTLTEEQQELWVERGVVPVSTIEEASRLVGYQVAAPTFIPEGFLPGGLQLNQLGPPPQVGDEWDDGSGVAQQVWNWSSEREIRFFLMQFQGTLENVQGVPSEVCGDSGKREFFVNREGSEYPLLWLHRWDGERVYSVGGILGGPLTEEILYKIACSVRVREEE</sequence>
<feature type="compositionally biased region" description="Basic and acidic residues" evidence="1">
    <location>
        <begin position="8"/>
        <end position="19"/>
    </location>
</feature>
<comment type="caution">
    <text evidence="2">The sequence shown here is derived from an EMBL/GenBank/DDBJ whole genome shotgun (WGS) entry which is preliminary data.</text>
</comment>
<dbReference type="EMBL" id="BART01033712">
    <property type="protein sequence ID" value="GAH10292.1"/>
    <property type="molecule type" value="Genomic_DNA"/>
</dbReference>
<evidence type="ECO:0000313" key="2">
    <source>
        <dbReference type="EMBL" id="GAH10292.1"/>
    </source>
</evidence>
<accession>X1CR48</accession>
<protein>
    <recommendedName>
        <fullName evidence="3">DUF4367 domain-containing protein</fullName>
    </recommendedName>
</protein>
<gene>
    <name evidence="2" type="ORF">S01H4_57834</name>
</gene>
<name>X1CR48_9ZZZZ</name>